<feature type="transmembrane region" description="Helical" evidence="7">
    <location>
        <begin position="90"/>
        <end position="109"/>
    </location>
</feature>
<dbReference type="Pfam" id="PF04535">
    <property type="entry name" value="CASP_dom"/>
    <property type="match status" value="1"/>
</dbReference>
<evidence type="ECO:0000313" key="10">
    <source>
        <dbReference type="Proteomes" id="UP001054252"/>
    </source>
</evidence>
<dbReference type="Proteomes" id="UP001054252">
    <property type="component" value="Unassembled WGS sequence"/>
</dbReference>
<evidence type="ECO:0000256" key="1">
    <source>
        <dbReference type="ARBA" id="ARBA00004651"/>
    </source>
</evidence>
<keyword evidence="6 7" id="KW-0472">Membrane</keyword>
<evidence type="ECO:0000313" key="9">
    <source>
        <dbReference type="EMBL" id="GKV36356.1"/>
    </source>
</evidence>
<feature type="transmembrane region" description="Helical" evidence="7">
    <location>
        <begin position="147"/>
        <end position="166"/>
    </location>
</feature>
<keyword evidence="3 7" id="KW-1003">Cell membrane</keyword>
<keyword evidence="10" id="KW-1185">Reference proteome</keyword>
<comment type="caution">
    <text evidence="9">The sequence shown here is derived from an EMBL/GenBank/DDBJ whole genome shotgun (WGS) entry which is preliminary data.</text>
</comment>
<dbReference type="GO" id="GO:0005886">
    <property type="term" value="C:plasma membrane"/>
    <property type="evidence" value="ECO:0007669"/>
    <property type="project" value="UniProtKB-SubCell"/>
</dbReference>
<sequence>MESPLKQQEPLFGAWFWWTSLPAIVTTRAATLLMMTSRQTALAYGLPYGDEYYYVNPMRIFAYANVIACLFAMPRLLFFIVGHERLIPRYFLLFIQHWLLMSLVLWIVAGMTAVQYGSHYINNQARWMPSCDHLSELCEILPLYSKFSYRSFLVLLLLMLITTRLVEI</sequence>
<evidence type="ECO:0000256" key="3">
    <source>
        <dbReference type="ARBA" id="ARBA00022475"/>
    </source>
</evidence>
<keyword evidence="4 7" id="KW-0812">Transmembrane</keyword>
<comment type="similarity">
    <text evidence="2 7">Belongs to the Casparian strip membrane proteins (CASP) family.</text>
</comment>
<comment type="subunit">
    <text evidence="7">Homodimer and heterodimers.</text>
</comment>
<evidence type="ECO:0000256" key="6">
    <source>
        <dbReference type="ARBA" id="ARBA00023136"/>
    </source>
</evidence>
<gene>
    <name evidence="9" type="ORF">SLEP1_g44497</name>
</gene>
<proteinExistence type="inferred from homology"/>
<evidence type="ECO:0000256" key="7">
    <source>
        <dbReference type="RuleBase" id="RU361233"/>
    </source>
</evidence>
<keyword evidence="5 7" id="KW-1133">Transmembrane helix</keyword>
<name>A0AAV5LHL9_9ROSI</name>
<evidence type="ECO:0000256" key="2">
    <source>
        <dbReference type="ARBA" id="ARBA00007651"/>
    </source>
</evidence>
<organism evidence="9 10">
    <name type="scientific">Rubroshorea leprosula</name>
    <dbReference type="NCBI Taxonomy" id="152421"/>
    <lineage>
        <taxon>Eukaryota</taxon>
        <taxon>Viridiplantae</taxon>
        <taxon>Streptophyta</taxon>
        <taxon>Embryophyta</taxon>
        <taxon>Tracheophyta</taxon>
        <taxon>Spermatophyta</taxon>
        <taxon>Magnoliopsida</taxon>
        <taxon>eudicotyledons</taxon>
        <taxon>Gunneridae</taxon>
        <taxon>Pentapetalae</taxon>
        <taxon>rosids</taxon>
        <taxon>malvids</taxon>
        <taxon>Malvales</taxon>
        <taxon>Dipterocarpaceae</taxon>
        <taxon>Rubroshorea</taxon>
    </lineage>
</organism>
<protein>
    <recommendedName>
        <fullName evidence="7">CASP-like protein</fullName>
    </recommendedName>
</protein>
<feature type="transmembrane region" description="Helical" evidence="7">
    <location>
        <begin position="12"/>
        <end position="35"/>
    </location>
</feature>
<evidence type="ECO:0000256" key="5">
    <source>
        <dbReference type="ARBA" id="ARBA00022989"/>
    </source>
</evidence>
<feature type="domain" description="Casparian strip membrane protein" evidence="8">
    <location>
        <begin position="23"/>
        <end position="139"/>
    </location>
</feature>
<feature type="transmembrane region" description="Helical" evidence="7">
    <location>
        <begin position="60"/>
        <end position="78"/>
    </location>
</feature>
<dbReference type="NCBIfam" id="TIGR01569">
    <property type="entry name" value="A_tha_TIGR01569"/>
    <property type="match status" value="1"/>
</dbReference>
<reference evidence="9 10" key="1">
    <citation type="journal article" date="2021" name="Commun. Biol.">
        <title>The genome of Shorea leprosula (Dipterocarpaceae) highlights the ecological relevance of drought in aseasonal tropical rainforests.</title>
        <authorList>
            <person name="Ng K.K.S."/>
            <person name="Kobayashi M.J."/>
            <person name="Fawcett J.A."/>
            <person name="Hatakeyama M."/>
            <person name="Paape T."/>
            <person name="Ng C.H."/>
            <person name="Ang C.C."/>
            <person name="Tnah L.H."/>
            <person name="Lee C.T."/>
            <person name="Nishiyama T."/>
            <person name="Sese J."/>
            <person name="O'Brien M.J."/>
            <person name="Copetti D."/>
            <person name="Mohd Noor M.I."/>
            <person name="Ong R.C."/>
            <person name="Putra M."/>
            <person name="Sireger I.Z."/>
            <person name="Indrioko S."/>
            <person name="Kosugi Y."/>
            <person name="Izuno A."/>
            <person name="Isagi Y."/>
            <person name="Lee S.L."/>
            <person name="Shimizu K.K."/>
        </authorList>
    </citation>
    <scope>NUCLEOTIDE SEQUENCE [LARGE SCALE GENOMIC DNA]</scope>
    <source>
        <strain evidence="9">214</strain>
    </source>
</reference>
<dbReference type="InterPro" id="IPR006459">
    <property type="entry name" value="CASP/CASPL"/>
</dbReference>
<evidence type="ECO:0000256" key="4">
    <source>
        <dbReference type="ARBA" id="ARBA00022692"/>
    </source>
</evidence>
<dbReference type="EMBL" id="BPVZ01000116">
    <property type="protein sequence ID" value="GKV36356.1"/>
    <property type="molecule type" value="Genomic_DNA"/>
</dbReference>
<evidence type="ECO:0000259" key="8">
    <source>
        <dbReference type="Pfam" id="PF04535"/>
    </source>
</evidence>
<dbReference type="AlphaFoldDB" id="A0AAV5LHL9"/>
<accession>A0AAV5LHL9</accession>
<comment type="subcellular location">
    <subcellularLocation>
        <location evidence="1 7">Cell membrane</location>
        <topology evidence="1 7">Multi-pass membrane protein</topology>
    </subcellularLocation>
</comment>
<dbReference type="InterPro" id="IPR006702">
    <property type="entry name" value="CASP_dom"/>
</dbReference>